<dbReference type="SUPFAM" id="SSF53474">
    <property type="entry name" value="alpha/beta-Hydrolases"/>
    <property type="match status" value="1"/>
</dbReference>
<dbReference type="GO" id="GO:0016787">
    <property type="term" value="F:hydrolase activity"/>
    <property type="evidence" value="ECO:0007669"/>
    <property type="project" value="UniProtKB-KW"/>
</dbReference>
<dbReference type="Pfam" id="PF02089">
    <property type="entry name" value="Palm_thioest"/>
    <property type="match status" value="1"/>
</dbReference>
<organism evidence="1 2">
    <name type="scientific">Kribbella sancticallisti</name>
    <dbReference type="NCBI Taxonomy" id="460087"/>
    <lineage>
        <taxon>Bacteria</taxon>
        <taxon>Bacillati</taxon>
        <taxon>Actinomycetota</taxon>
        <taxon>Actinomycetes</taxon>
        <taxon>Propionibacteriales</taxon>
        <taxon>Kribbellaceae</taxon>
        <taxon>Kribbella</taxon>
    </lineage>
</organism>
<dbReference type="RefSeq" id="WP_344210088.1">
    <property type="nucleotide sequence ID" value="NZ_BAAAOS010000007.1"/>
</dbReference>
<dbReference type="PANTHER" id="PTHR37946:SF1">
    <property type="entry name" value="SLL1969 PROTEIN"/>
    <property type="match status" value="1"/>
</dbReference>
<keyword evidence="1" id="KW-0378">Hydrolase</keyword>
<name>A0ABP4NEN2_9ACTN</name>
<comment type="caution">
    <text evidence="1">The sequence shown here is derived from an EMBL/GenBank/DDBJ whole genome shotgun (WGS) entry which is preliminary data.</text>
</comment>
<gene>
    <name evidence="1" type="ORF">GCM10009789_09260</name>
</gene>
<protein>
    <submittedName>
        <fullName evidence="1">Alpha/beta fold hydrolase</fullName>
    </submittedName>
</protein>
<dbReference type="InterPro" id="IPR029058">
    <property type="entry name" value="AB_hydrolase_fold"/>
</dbReference>
<evidence type="ECO:0000313" key="1">
    <source>
        <dbReference type="EMBL" id="GAA1557990.1"/>
    </source>
</evidence>
<accession>A0ABP4NEN2</accession>
<dbReference type="EMBL" id="BAAAOS010000007">
    <property type="protein sequence ID" value="GAA1557990.1"/>
    <property type="molecule type" value="Genomic_DNA"/>
</dbReference>
<keyword evidence="2" id="KW-1185">Reference proteome</keyword>
<proteinExistence type="predicted"/>
<dbReference type="Gene3D" id="3.40.50.1820">
    <property type="entry name" value="alpha/beta hydrolase"/>
    <property type="match status" value="1"/>
</dbReference>
<reference evidence="2" key="1">
    <citation type="journal article" date="2019" name="Int. J. Syst. Evol. Microbiol.">
        <title>The Global Catalogue of Microorganisms (GCM) 10K type strain sequencing project: providing services to taxonomists for standard genome sequencing and annotation.</title>
        <authorList>
            <consortium name="The Broad Institute Genomics Platform"/>
            <consortium name="The Broad Institute Genome Sequencing Center for Infectious Disease"/>
            <person name="Wu L."/>
            <person name="Ma J."/>
        </authorList>
    </citation>
    <scope>NUCLEOTIDE SEQUENCE [LARGE SCALE GENOMIC DNA]</scope>
    <source>
        <strain evidence="2">JCM 14969</strain>
    </source>
</reference>
<dbReference type="PANTHER" id="PTHR37946">
    <property type="entry name" value="SLL1969 PROTEIN"/>
    <property type="match status" value="1"/>
</dbReference>
<dbReference type="Proteomes" id="UP001500393">
    <property type="component" value="Unassembled WGS sequence"/>
</dbReference>
<sequence>MSSEAVEPPEEPVAALADEAARSSLREALDGLRYGAQAALSPRVLQGAAVELGWITTHLAMYPLGLVSAAGSRADRLNLSGLTPAQRSLLVGDVRAAGTPILLAHGIIDNHTIFALMRRQLRRRGFTRIHTFSYSPLTLDVRSTAERMGEEIEALCEESGSEQIHVVGHSLGGLIARYYVQRLGGDQRVHTCVTLGTPHQGTVAARLLPWPLVKQVRPDSDLMAELEEPAPGCRTRFVAFYSDVDQLIVPQRRARIRHPDLTARNVRVNGVGHLSLPFHGEVVHQITGALSHLDEHDDEKGTVA</sequence>
<evidence type="ECO:0000313" key="2">
    <source>
        <dbReference type="Proteomes" id="UP001500393"/>
    </source>
</evidence>